<proteinExistence type="inferred from homology"/>
<evidence type="ECO:0000313" key="5">
    <source>
        <dbReference type="Proteomes" id="UP000004691"/>
    </source>
</evidence>
<accession>I0V859</accession>
<reference evidence="4 5" key="1">
    <citation type="submission" date="2012-01" db="EMBL/GenBank/DDBJ databases">
        <title>Improved High-Quality Draft sequence of Saccharomonospora xinjiangensis XJ-54.</title>
        <authorList>
            <consortium name="US DOE Joint Genome Institute"/>
            <person name="Lucas S."/>
            <person name="Han J."/>
            <person name="Lapidus A."/>
            <person name="Cheng J.-F."/>
            <person name="Goodwin L."/>
            <person name="Pitluck S."/>
            <person name="Peters L."/>
            <person name="Mikhailova N."/>
            <person name="Teshima H."/>
            <person name="Detter J.C."/>
            <person name="Han C."/>
            <person name="Tapia R."/>
            <person name="Land M."/>
            <person name="Hauser L."/>
            <person name="Kyrpides N."/>
            <person name="Ivanova N."/>
            <person name="Pagani I."/>
            <person name="Brambilla E.-M."/>
            <person name="Klenk H.-P."/>
            <person name="Woyke T."/>
        </authorList>
    </citation>
    <scope>NUCLEOTIDE SEQUENCE [LARGE SCALE GENOMIC DNA]</scope>
    <source>
        <strain evidence="4 5">XJ-54</strain>
    </source>
</reference>
<dbReference type="PROSITE" id="PS50983">
    <property type="entry name" value="FE_B12_PBP"/>
    <property type="match status" value="1"/>
</dbReference>
<keyword evidence="2" id="KW-0732">Signal</keyword>
<dbReference type="Pfam" id="PF01497">
    <property type="entry name" value="Peripla_BP_2"/>
    <property type="match status" value="1"/>
</dbReference>
<dbReference type="EMBL" id="JH636049">
    <property type="protein sequence ID" value="EID56312.1"/>
    <property type="molecule type" value="Genomic_DNA"/>
</dbReference>
<dbReference type="PANTHER" id="PTHR30535:SF34">
    <property type="entry name" value="MOLYBDATE-BINDING PROTEIN MOLA"/>
    <property type="match status" value="1"/>
</dbReference>
<dbReference type="HOGENOM" id="CLU_038034_7_1_11"/>
<dbReference type="OrthoDB" id="9797850at2"/>
<evidence type="ECO:0000256" key="2">
    <source>
        <dbReference type="SAM" id="SignalP"/>
    </source>
</evidence>
<dbReference type="Gene3D" id="3.40.50.1980">
    <property type="entry name" value="Nitrogenase molybdenum iron protein domain"/>
    <property type="match status" value="2"/>
</dbReference>
<comment type="similarity">
    <text evidence="1">Belongs to the bacterial solute-binding protein 8 family.</text>
</comment>
<feature type="chain" id="PRO_5003635575" evidence="2">
    <location>
        <begin position="28"/>
        <end position="339"/>
    </location>
</feature>
<protein>
    <submittedName>
        <fullName evidence="4">ABC-type Fe3+-hydroxamate transport system, periplasmic component</fullName>
    </submittedName>
</protein>
<dbReference type="PANTHER" id="PTHR30535">
    <property type="entry name" value="VITAMIN B12-BINDING PROTEIN"/>
    <property type="match status" value="1"/>
</dbReference>
<name>I0V859_9PSEU</name>
<feature type="signal peptide" evidence="2">
    <location>
        <begin position="1"/>
        <end position="27"/>
    </location>
</feature>
<evidence type="ECO:0000313" key="4">
    <source>
        <dbReference type="EMBL" id="EID56312.1"/>
    </source>
</evidence>
<gene>
    <name evidence="4" type="ORF">SacxiDRAFT_4127</name>
</gene>
<keyword evidence="5" id="KW-1185">Reference proteome</keyword>
<dbReference type="AlphaFoldDB" id="I0V859"/>
<dbReference type="PROSITE" id="PS51257">
    <property type="entry name" value="PROKAR_LIPOPROTEIN"/>
    <property type="match status" value="1"/>
</dbReference>
<dbReference type="RefSeq" id="WP_006240545.1">
    <property type="nucleotide sequence ID" value="NZ_JH636049.1"/>
</dbReference>
<dbReference type="eggNOG" id="COG0614">
    <property type="taxonomic scope" value="Bacteria"/>
</dbReference>
<dbReference type="InterPro" id="IPR050902">
    <property type="entry name" value="ABC_Transporter_SBP"/>
</dbReference>
<sequence length="339" mass="35449">MHLSRRSRVLALAVLLVLATVSCGAPAPSTPGQRHAPEHYPVTVTNCGAEVTFDGPPRRIVLLDSSPVPVLSALGVLDSVALRAGAFPAEYYDPATSSAIEAIPSLGEDLDTSGHLRISAEVIIEQQPDLVLGLPDGITREGLADVGITALVHPTLCPSGVDTATSETTFDDVYDHVTTFGRIFDRRDEAESLIASLRHRVAAVEAAATAAEGRPRRTAAVLYPTVGGGTVYAYGNRSMAHPQLEAAGFTNVYADVGDRVFEVTTEDLIGKNPDVLVLLHTDGDPRAVHDAVVGLPGAGALQAVRDGTILVQLFNFTEPATPLSVAGLERIHAAFGGGS</sequence>
<dbReference type="InterPro" id="IPR002491">
    <property type="entry name" value="ABC_transptr_periplasmic_BD"/>
</dbReference>
<evidence type="ECO:0000256" key="1">
    <source>
        <dbReference type="ARBA" id="ARBA00008814"/>
    </source>
</evidence>
<feature type="domain" description="Fe/B12 periplasmic-binding" evidence="3">
    <location>
        <begin position="59"/>
        <end position="339"/>
    </location>
</feature>
<dbReference type="STRING" id="882086.SacxiDRAFT_4127"/>
<dbReference type="SUPFAM" id="SSF53807">
    <property type="entry name" value="Helical backbone' metal receptor"/>
    <property type="match status" value="1"/>
</dbReference>
<evidence type="ECO:0000259" key="3">
    <source>
        <dbReference type="PROSITE" id="PS50983"/>
    </source>
</evidence>
<organism evidence="4 5">
    <name type="scientific">Saccharomonospora xinjiangensis XJ-54</name>
    <dbReference type="NCBI Taxonomy" id="882086"/>
    <lineage>
        <taxon>Bacteria</taxon>
        <taxon>Bacillati</taxon>
        <taxon>Actinomycetota</taxon>
        <taxon>Actinomycetes</taxon>
        <taxon>Pseudonocardiales</taxon>
        <taxon>Pseudonocardiaceae</taxon>
        <taxon>Saccharomonospora</taxon>
    </lineage>
</organism>
<dbReference type="Proteomes" id="UP000004691">
    <property type="component" value="Unassembled WGS sequence"/>
</dbReference>